<feature type="chain" id="PRO_5007842918" evidence="4">
    <location>
        <begin position="26"/>
        <end position="301"/>
    </location>
</feature>
<protein>
    <submittedName>
        <fullName evidence="6">Competence protein</fullName>
    </submittedName>
</protein>
<dbReference type="Gene3D" id="3.60.15.10">
    <property type="entry name" value="Ribonuclease Z/Hydroxyacylglutathione hydrolase-like"/>
    <property type="match status" value="1"/>
</dbReference>
<organism evidence="6 7">
    <name type="scientific">Paenibacillus glucanolyticus</name>
    <dbReference type="NCBI Taxonomy" id="59843"/>
    <lineage>
        <taxon>Bacteria</taxon>
        <taxon>Bacillati</taxon>
        <taxon>Bacillota</taxon>
        <taxon>Bacilli</taxon>
        <taxon>Bacillales</taxon>
        <taxon>Paenibacillaceae</taxon>
        <taxon>Paenibacillus</taxon>
    </lineage>
</organism>
<dbReference type="InterPro" id="IPR036866">
    <property type="entry name" value="RibonucZ/Hydroxyglut_hydro"/>
</dbReference>
<keyword evidence="7" id="KW-1185">Reference proteome</keyword>
<feature type="domain" description="Metallo-beta-lactamase" evidence="5">
    <location>
        <begin position="62"/>
        <end position="256"/>
    </location>
</feature>
<evidence type="ECO:0000259" key="5">
    <source>
        <dbReference type="SMART" id="SM00849"/>
    </source>
</evidence>
<name>A0A163GSL8_9BACL</name>
<reference evidence="6" key="1">
    <citation type="journal article" date="2016" name="Genome Announc.">
        <title>Draft genomes of two strains of Paenibacillus glucanolyticus with capability to degrade lignocellulose.</title>
        <authorList>
            <person name="Mathews S.L."/>
            <person name="Pawlak J."/>
            <person name="Grunden A.M."/>
        </authorList>
    </citation>
    <scope>NUCLEOTIDE SEQUENCE [LARGE SCALE GENOMIC DNA]</scope>
    <source>
        <strain evidence="6">SLM1</strain>
    </source>
</reference>
<evidence type="ECO:0000256" key="3">
    <source>
        <dbReference type="ARBA" id="ARBA00048505"/>
    </source>
</evidence>
<evidence type="ECO:0000256" key="2">
    <source>
        <dbReference type="ARBA" id="ARBA00034301"/>
    </source>
</evidence>
<evidence type="ECO:0000313" key="7">
    <source>
        <dbReference type="Proteomes" id="UP000076796"/>
    </source>
</evidence>
<dbReference type="CDD" id="cd07731">
    <property type="entry name" value="ComA-like_MBL-fold"/>
    <property type="match status" value="1"/>
</dbReference>
<feature type="signal peptide" evidence="4">
    <location>
        <begin position="1"/>
        <end position="25"/>
    </location>
</feature>
<dbReference type="AlphaFoldDB" id="A0A163GSL8"/>
<accession>A0A163GSL8</accession>
<comment type="function">
    <text evidence="2">Counteracts the endogenous Pycsar antiviral defense system. Phosphodiesterase that enables metal-dependent hydrolysis of host cyclic nucleotide Pycsar defense signals such as cCMP and cUMP.</text>
</comment>
<evidence type="ECO:0000256" key="1">
    <source>
        <dbReference type="ARBA" id="ARBA00034221"/>
    </source>
</evidence>
<keyword evidence="4" id="KW-0732">Signal</keyword>
<dbReference type="SUPFAM" id="SSF56281">
    <property type="entry name" value="Metallo-hydrolase/oxidoreductase"/>
    <property type="match status" value="1"/>
</dbReference>
<comment type="catalytic activity">
    <reaction evidence="3">
        <text>3',5'-cyclic UMP + H2O = UMP + H(+)</text>
        <dbReference type="Rhea" id="RHEA:70575"/>
        <dbReference type="ChEBI" id="CHEBI:15377"/>
        <dbReference type="ChEBI" id="CHEBI:15378"/>
        <dbReference type="ChEBI" id="CHEBI:57865"/>
        <dbReference type="ChEBI" id="CHEBI:184387"/>
    </reaction>
    <physiologicalReaction direction="left-to-right" evidence="3">
        <dbReference type="Rhea" id="RHEA:70576"/>
    </physiologicalReaction>
</comment>
<dbReference type="Proteomes" id="UP000076796">
    <property type="component" value="Unassembled WGS sequence"/>
</dbReference>
<dbReference type="SMART" id="SM00849">
    <property type="entry name" value="Lactamase_B"/>
    <property type="match status" value="1"/>
</dbReference>
<evidence type="ECO:0000256" key="4">
    <source>
        <dbReference type="SAM" id="SignalP"/>
    </source>
</evidence>
<dbReference type="Pfam" id="PF00753">
    <property type="entry name" value="Lactamase_B"/>
    <property type="match status" value="1"/>
</dbReference>
<dbReference type="PANTHER" id="PTHR30619">
    <property type="entry name" value="DNA INTERNALIZATION/COMPETENCE PROTEIN COMEC/REC2"/>
    <property type="match status" value="1"/>
</dbReference>
<comment type="caution">
    <text evidence="6">The sequence shown here is derived from an EMBL/GenBank/DDBJ whole genome shotgun (WGS) entry which is preliminary data.</text>
</comment>
<dbReference type="InterPro" id="IPR001279">
    <property type="entry name" value="Metallo-B-lactamas"/>
</dbReference>
<comment type="catalytic activity">
    <reaction evidence="1">
        <text>3',5'-cyclic CMP + H2O = CMP + H(+)</text>
        <dbReference type="Rhea" id="RHEA:72675"/>
        <dbReference type="ChEBI" id="CHEBI:15377"/>
        <dbReference type="ChEBI" id="CHEBI:15378"/>
        <dbReference type="ChEBI" id="CHEBI:58003"/>
        <dbReference type="ChEBI" id="CHEBI:60377"/>
    </reaction>
    <physiologicalReaction direction="left-to-right" evidence="1">
        <dbReference type="Rhea" id="RHEA:72676"/>
    </physiologicalReaction>
</comment>
<dbReference type="InterPro" id="IPR035681">
    <property type="entry name" value="ComA-like_MBL"/>
</dbReference>
<evidence type="ECO:0000313" key="6">
    <source>
        <dbReference type="EMBL" id="KZS45128.1"/>
    </source>
</evidence>
<dbReference type="OrthoDB" id="9761531at2"/>
<gene>
    <name evidence="6" type="ORF">AWU65_03865</name>
</gene>
<dbReference type="InterPro" id="IPR052159">
    <property type="entry name" value="Competence_DNA_uptake"/>
</dbReference>
<dbReference type="EMBL" id="LWMH01000001">
    <property type="protein sequence ID" value="KZS45128.1"/>
    <property type="molecule type" value="Genomic_DNA"/>
</dbReference>
<sequence length="301" mass="32948">MKFIKNLLIITVFLLLISGCSFPTATTSGSTATKMQQKPIVESNLKIENGKLNIIFLDVSQGASQLLVGPTGKTMLIDGGDNDKEELMLEYLRSYGVEKIDILIATHPDADHIGGLDAVVSNVDVGKIYMPKVTKNTKTFESLLTAIKEKGLKITTAKAGVKLDWEPGIEIDMLAPVKDKYEDTNNYSVVLKLKYKDRSALLTGDAEFISENDMMDSGKDLSADLLMVSHHGSAGSTSSKFLKAVQPEFAVIQVGENNYGHPTSKTLQRLKDQDVHIYRNDLNGTVFASTDGQKWSVSVEK</sequence>
<proteinExistence type="predicted"/>
<dbReference type="PROSITE" id="PS51257">
    <property type="entry name" value="PROKAR_LIPOPROTEIN"/>
    <property type="match status" value="1"/>
</dbReference>
<dbReference type="PANTHER" id="PTHR30619:SF7">
    <property type="entry name" value="BETA-LACTAMASE DOMAIN PROTEIN"/>
    <property type="match status" value="1"/>
</dbReference>
<dbReference type="RefSeq" id="WP_063477632.1">
    <property type="nucleotide sequence ID" value="NZ_JBCMWP010000019.1"/>
</dbReference>